<dbReference type="EMBL" id="CP147246">
    <property type="protein sequence ID" value="WYJ93783.1"/>
    <property type="molecule type" value="Genomic_DNA"/>
</dbReference>
<dbReference type="EMBL" id="NIBQ01000002">
    <property type="protein sequence ID" value="OUZ33085.1"/>
    <property type="molecule type" value="Genomic_DNA"/>
</dbReference>
<proteinExistence type="predicted"/>
<dbReference type="Proteomes" id="UP000196151">
    <property type="component" value="Chromosome"/>
</dbReference>
<gene>
    <name evidence="3" type="ORF">A5889_001285</name>
    <name evidence="2" type="ORF">A5889_001794</name>
</gene>
<keyword evidence="1" id="KW-0472">Membrane</keyword>
<reference evidence="2" key="1">
    <citation type="submission" date="2017-05" db="EMBL/GenBank/DDBJ databases">
        <title>The Genome Sequence of Enterococcus sp. 9D6_DIV0238.</title>
        <authorList>
            <consortium name="The Broad Institute Genomics Platform"/>
            <consortium name="The Broad Institute Genomic Center for Infectious Diseases"/>
            <person name="Earl A."/>
            <person name="Manson A."/>
            <person name="Schwartman J."/>
            <person name="Gilmore M."/>
            <person name="Abouelleil A."/>
            <person name="Cao P."/>
            <person name="Chapman S."/>
            <person name="Cusick C."/>
            <person name="Shea T."/>
            <person name="Young S."/>
            <person name="Neafsey D."/>
            <person name="Nusbaum C."/>
            <person name="Birren B."/>
        </authorList>
    </citation>
    <scope>NUCLEOTIDE SEQUENCE [LARGE SCALE GENOMIC DNA]</scope>
    <source>
        <strain evidence="2">9D6_DIV0238</strain>
    </source>
</reference>
<keyword evidence="1" id="KW-0812">Transmembrane</keyword>
<dbReference type="AlphaFoldDB" id="A0A200J933"/>
<evidence type="ECO:0000313" key="3">
    <source>
        <dbReference type="EMBL" id="WYJ93783.1"/>
    </source>
</evidence>
<evidence type="ECO:0000313" key="4">
    <source>
        <dbReference type="Proteomes" id="UP000196151"/>
    </source>
</evidence>
<reference evidence="3" key="3">
    <citation type="submission" date="2024-03" db="EMBL/GenBank/DDBJ databases">
        <title>The Genome Sequence of Enterococcus sp. DIV0238c.</title>
        <authorList>
            <consortium name="The Broad Institute Genomics Platform"/>
            <consortium name="The Broad Institute Microbial Omics Core"/>
            <consortium name="The Broad Institute Genomic Center for Infectious Diseases"/>
            <person name="Earl A."/>
            <person name="Manson A."/>
            <person name="Gilmore M."/>
            <person name="Schwartman J."/>
            <person name="Shea T."/>
            <person name="Abouelleil A."/>
            <person name="Cao P."/>
            <person name="Chapman S."/>
            <person name="Cusick C."/>
            <person name="Young S."/>
            <person name="Neafsey D."/>
            <person name="Nusbaum C."/>
            <person name="Birren B."/>
        </authorList>
    </citation>
    <scope>NUCLEOTIDE SEQUENCE</scope>
    <source>
        <strain evidence="3">9D6_DIV0238</strain>
    </source>
</reference>
<evidence type="ECO:0000256" key="1">
    <source>
        <dbReference type="SAM" id="Phobius"/>
    </source>
</evidence>
<evidence type="ECO:0000313" key="2">
    <source>
        <dbReference type="EMBL" id="OUZ33085.1"/>
    </source>
</evidence>
<name>A0A200J933_9ENTE</name>
<keyword evidence="4" id="KW-1185">Reference proteome</keyword>
<protein>
    <submittedName>
        <fullName evidence="2">Uncharacterized protein</fullName>
    </submittedName>
</protein>
<keyword evidence="1" id="KW-1133">Transmembrane helix</keyword>
<reference evidence="3" key="2">
    <citation type="submission" date="2017-05" db="EMBL/GenBank/DDBJ databases">
        <authorList>
            <consortium name="The Broad Institute Genomics Platform"/>
            <consortium name="The Broad Institute Genomic Center for Infectious Diseases"/>
            <person name="Earl A."/>
            <person name="Manson A."/>
            <person name="Schwartman J."/>
            <person name="Gilmore M."/>
            <person name="Abouelleil A."/>
            <person name="Cao P."/>
            <person name="Chapman S."/>
            <person name="Cusick C."/>
            <person name="Shea T."/>
            <person name="Young S."/>
            <person name="Neafsey D."/>
            <person name="Nusbaum C."/>
            <person name="Birren B."/>
        </authorList>
    </citation>
    <scope>NUCLEOTIDE SEQUENCE</scope>
    <source>
        <strain evidence="3">9D6_DIV0238</strain>
    </source>
</reference>
<accession>A0A200J933</accession>
<organism evidence="2">
    <name type="scientific">Candidatus Enterococcus dunnyi</name>
    <dbReference type="NCBI Taxonomy" id="1834192"/>
    <lineage>
        <taxon>Bacteria</taxon>
        <taxon>Bacillati</taxon>
        <taxon>Bacillota</taxon>
        <taxon>Bacilli</taxon>
        <taxon>Lactobacillales</taxon>
        <taxon>Enterococcaceae</taxon>
        <taxon>Enterococcus</taxon>
    </lineage>
</organism>
<sequence>MYILLIVSSIIIFIHSLLLVYIIQKTTALTDKIQQLSHEFVSKKKGRSALRKRSEQRK</sequence>
<feature type="transmembrane region" description="Helical" evidence="1">
    <location>
        <begin position="6"/>
        <end position="23"/>
    </location>
</feature>